<reference evidence="1 2" key="1">
    <citation type="submission" date="2019-01" db="EMBL/GenBank/DDBJ databases">
        <title>Complete genome sequencing of Aequorivita sp. H23M31.</title>
        <authorList>
            <person name="Bae J.-W."/>
        </authorList>
    </citation>
    <scope>NUCLEOTIDE SEQUENCE [LARGE SCALE GENOMIC DNA]</scope>
    <source>
        <strain evidence="1 2">H23M31</strain>
    </source>
</reference>
<dbReference type="OrthoDB" id="9770030at2"/>
<dbReference type="Proteomes" id="UP000285517">
    <property type="component" value="Chromosome"/>
</dbReference>
<accession>A0A410FZH1</accession>
<keyword evidence="2" id="KW-1185">Reference proteome</keyword>
<organism evidence="1 2">
    <name type="scientific">Aequorivita ciconiae</name>
    <dbReference type="NCBI Taxonomy" id="2494375"/>
    <lineage>
        <taxon>Bacteria</taxon>
        <taxon>Pseudomonadati</taxon>
        <taxon>Bacteroidota</taxon>
        <taxon>Flavobacteriia</taxon>
        <taxon>Flavobacteriales</taxon>
        <taxon>Flavobacteriaceae</taxon>
        <taxon>Aequorivita</taxon>
    </lineage>
</organism>
<evidence type="ECO:0000313" key="1">
    <source>
        <dbReference type="EMBL" id="QAA80383.1"/>
    </source>
</evidence>
<sequence length="112" mass="13557">MKEFETTWTHEELKAYMLLYCAHADFFVSPEEKEYIKSKVGEVEYKKIRKEFDDDNDYQQIQKINAAIERFEYSKEEIDEAFRSIKDLFLSDGEMDILEQNIYRGLKHLLKQ</sequence>
<protein>
    <recommendedName>
        <fullName evidence="3">TerB family tellurite resistance protein</fullName>
    </recommendedName>
</protein>
<evidence type="ECO:0000313" key="2">
    <source>
        <dbReference type="Proteomes" id="UP000285517"/>
    </source>
</evidence>
<dbReference type="AlphaFoldDB" id="A0A410FZH1"/>
<name>A0A410FZH1_9FLAO</name>
<proteinExistence type="predicted"/>
<dbReference type="KEGG" id="aev:EI546_00940"/>
<dbReference type="EMBL" id="CP034951">
    <property type="protein sequence ID" value="QAA80383.1"/>
    <property type="molecule type" value="Genomic_DNA"/>
</dbReference>
<dbReference type="InterPro" id="IPR029024">
    <property type="entry name" value="TerB-like"/>
</dbReference>
<dbReference type="Gene3D" id="1.10.3680.10">
    <property type="entry name" value="TerB-like"/>
    <property type="match status" value="1"/>
</dbReference>
<gene>
    <name evidence="1" type="ORF">EI546_00940</name>
</gene>
<dbReference type="SUPFAM" id="SSF158682">
    <property type="entry name" value="TerB-like"/>
    <property type="match status" value="1"/>
</dbReference>
<dbReference type="RefSeq" id="WP_128248784.1">
    <property type="nucleotide sequence ID" value="NZ_CP034951.1"/>
</dbReference>
<evidence type="ECO:0008006" key="3">
    <source>
        <dbReference type="Google" id="ProtNLM"/>
    </source>
</evidence>